<proteinExistence type="predicted"/>
<name>A0ABP8MH74_9BACT</name>
<evidence type="ECO:0000313" key="2">
    <source>
        <dbReference type="EMBL" id="GAA4449363.1"/>
    </source>
</evidence>
<dbReference type="InterPro" id="IPR021255">
    <property type="entry name" value="DUF2807"/>
</dbReference>
<comment type="caution">
    <text evidence="2">The sequence shown here is derived from an EMBL/GenBank/DDBJ whole genome shotgun (WGS) entry which is preliminary data.</text>
</comment>
<reference evidence="3" key="1">
    <citation type="journal article" date="2019" name="Int. J. Syst. Evol. Microbiol.">
        <title>The Global Catalogue of Microorganisms (GCM) 10K type strain sequencing project: providing services to taxonomists for standard genome sequencing and annotation.</title>
        <authorList>
            <consortium name="The Broad Institute Genomics Platform"/>
            <consortium name="The Broad Institute Genome Sequencing Center for Infectious Disease"/>
            <person name="Wu L."/>
            <person name="Ma J."/>
        </authorList>
    </citation>
    <scope>NUCLEOTIDE SEQUENCE [LARGE SCALE GENOMIC DNA]</scope>
    <source>
        <strain evidence="3">JCM 31921</strain>
    </source>
</reference>
<sequence length="238" mass="24367">MYMKPFILPMAILIGLQFSSCTRITGEGPIAVETRATVAFSAIRTACDADVFVVQDSITKVEVHAQQNILSVLNTSVSGGELKIDFDYNKRVATQKRVEVYISCPDIRKLSTSGSGNIMASGITSEGTIALQVSGSGSIQAATVAAAGLSAAISGSGDISVASGYADNINSALSGSGSVDMAGVQSNTASLNTSGSGTTKLGVTDFLNVQLSGSGDIFYKGTPVISKHLSGSGKLIRL</sequence>
<organism evidence="2 3">
    <name type="scientific">Rurimicrobium arvi</name>
    <dbReference type="NCBI Taxonomy" id="2049916"/>
    <lineage>
        <taxon>Bacteria</taxon>
        <taxon>Pseudomonadati</taxon>
        <taxon>Bacteroidota</taxon>
        <taxon>Chitinophagia</taxon>
        <taxon>Chitinophagales</taxon>
        <taxon>Chitinophagaceae</taxon>
        <taxon>Rurimicrobium</taxon>
    </lineage>
</organism>
<evidence type="ECO:0000313" key="3">
    <source>
        <dbReference type="Proteomes" id="UP001501410"/>
    </source>
</evidence>
<evidence type="ECO:0000259" key="1">
    <source>
        <dbReference type="Pfam" id="PF10988"/>
    </source>
</evidence>
<accession>A0ABP8MH74</accession>
<dbReference type="PANTHER" id="PTHR39200:SF1">
    <property type="entry name" value="AUTO-TRANSPORTER ADHESIN HEAD GIN DOMAIN-CONTAINING PROTEIN-RELATED"/>
    <property type="match status" value="1"/>
</dbReference>
<dbReference type="EMBL" id="BAABEZ010000002">
    <property type="protein sequence ID" value="GAA4449363.1"/>
    <property type="molecule type" value="Genomic_DNA"/>
</dbReference>
<dbReference type="Pfam" id="PF10988">
    <property type="entry name" value="DUF2807"/>
    <property type="match status" value="1"/>
</dbReference>
<dbReference type="PANTHER" id="PTHR39200">
    <property type="entry name" value="HYPOTHETICAL EXPORTED PROTEIN"/>
    <property type="match status" value="1"/>
</dbReference>
<keyword evidence="3" id="KW-1185">Reference proteome</keyword>
<protein>
    <submittedName>
        <fullName evidence="2">Head GIN domain-containing protein</fullName>
    </submittedName>
</protein>
<gene>
    <name evidence="2" type="ORF">GCM10023092_03340</name>
</gene>
<feature type="domain" description="Putative auto-transporter adhesin head GIN" evidence="1">
    <location>
        <begin position="39"/>
        <end position="223"/>
    </location>
</feature>
<dbReference type="Proteomes" id="UP001501410">
    <property type="component" value="Unassembled WGS sequence"/>
</dbReference>
<dbReference type="Gene3D" id="2.160.20.120">
    <property type="match status" value="1"/>
</dbReference>